<dbReference type="InterPro" id="IPR052354">
    <property type="entry name" value="Cell_Wall_Dynamics_Protein"/>
</dbReference>
<dbReference type="InterPro" id="IPR023346">
    <property type="entry name" value="Lysozyme-like_dom_sf"/>
</dbReference>
<dbReference type="Pfam" id="PF00182">
    <property type="entry name" value="Glyco_hydro_19"/>
    <property type="match status" value="1"/>
</dbReference>
<feature type="domain" description="Glycoside hydrolase family 19 catalytic" evidence="1">
    <location>
        <begin position="41"/>
        <end position="124"/>
    </location>
</feature>
<dbReference type="SUPFAM" id="SSF53955">
    <property type="entry name" value="Lysozyme-like"/>
    <property type="match status" value="1"/>
</dbReference>
<evidence type="ECO:0000259" key="1">
    <source>
        <dbReference type="Pfam" id="PF00182"/>
    </source>
</evidence>
<dbReference type="Proteomes" id="UP000279594">
    <property type="component" value="Chromosome"/>
</dbReference>
<dbReference type="Gene3D" id="1.10.530.10">
    <property type="match status" value="1"/>
</dbReference>
<reference evidence="2 3" key="1">
    <citation type="submission" date="2018-10" db="EMBL/GenBank/DDBJ databases">
        <title>Effects of UV and annual dynamics of microbial communities in freshwater RAS systems.</title>
        <authorList>
            <person name="Bekkelund A.K."/>
            <person name="Hansen B.R."/>
            <person name="Stokken H."/>
            <person name="Eriksen B.F."/>
            <person name="Kashulin N.A."/>
        </authorList>
    </citation>
    <scope>NUCLEOTIDE SEQUENCE [LARGE SCALE GENOMIC DNA]</scope>
    <source>
        <strain evidence="2 3">BHSEK</strain>
    </source>
</reference>
<protein>
    <submittedName>
        <fullName evidence="2">Glycoside hydrolase family 19 protein</fullName>
    </submittedName>
</protein>
<dbReference type="PANTHER" id="PTHR34408:SF1">
    <property type="entry name" value="GLYCOSYL HYDROLASE FAMILY 19 DOMAIN-CONTAINING PROTEIN HI_1415"/>
    <property type="match status" value="1"/>
</dbReference>
<dbReference type="AlphaFoldDB" id="A0A3G2EA61"/>
<accession>A0A3G2EA61</accession>
<keyword evidence="2" id="KW-0378">Hydrolase</keyword>
<dbReference type="RefSeq" id="WP_121669872.1">
    <property type="nucleotide sequence ID" value="NZ_CP033019.1"/>
</dbReference>
<name>A0A3G2EA61_9BURK</name>
<dbReference type="PANTHER" id="PTHR34408">
    <property type="entry name" value="FAMILY PROTEIN, PUTATIVE-RELATED"/>
    <property type="match status" value="1"/>
</dbReference>
<keyword evidence="3" id="KW-1185">Reference proteome</keyword>
<dbReference type="EMBL" id="CP033019">
    <property type="protein sequence ID" value="AYM77151.1"/>
    <property type="molecule type" value="Genomic_DNA"/>
</dbReference>
<proteinExistence type="predicted"/>
<gene>
    <name evidence="2" type="ORF">D9M09_16125</name>
</gene>
<dbReference type="GO" id="GO:0016998">
    <property type="term" value="P:cell wall macromolecule catabolic process"/>
    <property type="evidence" value="ECO:0007669"/>
    <property type="project" value="InterPro"/>
</dbReference>
<sequence length="165" mass="17776">MQIMPLAGRRATLFLAPLNAAMSEFSIDTPLRQAAFLAQVGHESGQLRYVRELASGTVYEGRADLGNVVAGDGVRFKGRGLLQVTGRANYAACGVALDIDLLAAPQLLEQTTFACRSAGWFWQSRGLNRLADAGDQERVTRRINGGVNGLAERLALYQAARKVLA</sequence>
<dbReference type="GO" id="GO:0006032">
    <property type="term" value="P:chitin catabolic process"/>
    <property type="evidence" value="ECO:0007669"/>
    <property type="project" value="InterPro"/>
</dbReference>
<evidence type="ECO:0000313" key="3">
    <source>
        <dbReference type="Proteomes" id="UP000279594"/>
    </source>
</evidence>
<evidence type="ECO:0000313" key="2">
    <source>
        <dbReference type="EMBL" id="AYM77151.1"/>
    </source>
</evidence>
<organism evidence="2 3">
    <name type="scientific">Janthinobacterium agaricidamnosum</name>
    <dbReference type="NCBI Taxonomy" id="55508"/>
    <lineage>
        <taxon>Bacteria</taxon>
        <taxon>Pseudomonadati</taxon>
        <taxon>Pseudomonadota</taxon>
        <taxon>Betaproteobacteria</taxon>
        <taxon>Burkholderiales</taxon>
        <taxon>Oxalobacteraceae</taxon>
        <taxon>Janthinobacterium</taxon>
    </lineage>
</organism>
<dbReference type="InterPro" id="IPR000726">
    <property type="entry name" value="Glyco_hydro_19_cat"/>
</dbReference>
<dbReference type="GO" id="GO:0004568">
    <property type="term" value="F:chitinase activity"/>
    <property type="evidence" value="ECO:0007669"/>
    <property type="project" value="InterPro"/>
</dbReference>